<sequence>MTTSALLQLPETAEPAPAARLAYGYMRVPAHVPDHKVRHLEQTVIRFAQSHGLTFAGFFFEFHCGSREAFDELAAELVHTGARHVVVPSLRHLALHAQLQAAMCAYLEEFAGAEVLALRHPGARRTEQRRLPAGAGAPA</sequence>
<keyword evidence="2" id="KW-1185">Reference proteome</keyword>
<accession>A0A428WAU6</accession>
<reference evidence="1 2" key="1">
    <citation type="submission" date="2018-05" db="EMBL/GenBank/DDBJ databases">
        <title>Evolution of GPA BGCs.</title>
        <authorList>
            <person name="Waglechner N."/>
            <person name="Wright G.D."/>
        </authorList>
    </citation>
    <scope>NUCLEOTIDE SEQUENCE [LARGE SCALE GENOMIC DNA]</scope>
    <source>
        <strain evidence="1 2">DSM 5908</strain>
    </source>
</reference>
<dbReference type="Proteomes" id="UP000286716">
    <property type="component" value="Unassembled WGS sequence"/>
</dbReference>
<comment type="caution">
    <text evidence="1">The sequence shown here is derived from an EMBL/GenBank/DDBJ whole genome shotgun (WGS) entry which is preliminary data.</text>
</comment>
<protein>
    <recommendedName>
        <fullName evidence="3">Resolvase/invertase-type recombinase catalytic domain-containing protein</fullName>
    </recommendedName>
</protein>
<dbReference type="RefSeq" id="WP_020644607.1">
    <property type="nucleotide sequence ID" value="NZ_QHHU01000041.1"/>
</dbReference>
<proteinExistence type="predicted"/>
<dbReference type="EMBL" id="QHHU01000041">
    <property type="protein sequence ID" value="RSM40183.1"/>
    <property type="molecule type" value="Genomic_DNA"/>
</dbReference>
<gene>
    <name evidence="1" type="ORF">DMA12_27580</name>
</gene>
<organism evidence="1 2">
    <name type="scientific">Amycolatopsis balhimycina DSM 5908</name>
    <dbReference type="NCBI Taxonomy" id="1081091"/>
    <lineage>
        <taxon>Bacteria</taxon>
        <taxon>Bacillati</taxon>
        <taxon>Actinomycetota</taxon>
        <taxon>Actinomycetes</taxon>
        <taxon>Pseudonocardiales</taxon>
        <taxon>Pseudonocardiaceae</taxon>
        <taxon>Amycolatopsis</taxon>
    </lineage>
</organism>
<dbReference type="OrthoDB" id="4316418at2"/>
<name>A0A428WAU6_AMYBA</name>
<dbReference type="AlphaFoldDB" id="A0A428WAU6"/>
<evidence type="ECO:0000313" key="2">
    <source>
        <dbReference type="Proteomes" id="UP000286716"/>
    </source>
</evidence>
<evidence type="ECO:0000313" key="1">
    <source>
        <dbReference type="EMBL" id="RSM40183.1"/>
    </source>
</evidence>
<evidence type="ECO:0008006" key="3">
    <source>
        <dbReference type="Google" id="ProtNLM"/>
    </source>
</evidence>